<feature type="transmembrane region" description="Helical" evidence="1">
    <location>
        <begin position="127"/>
        <end position="146"/>
    </location>
</feature>
<accession>A0A1G6QCL4</accession>
<feature type="transmembrane region" description="Helical" evidence="1">
    <location>
        <begin position="32"/>
        <end position="53"/>
    </location>
</feature>
<sequence>MLFFTAVAVISLSGFFFTYLRFFPDFDRFRVVIHIHFMAFICWFLLLVIQPVLIRKRQYLLHRKLGKLSWLLAPVLVVTILLLVKDKVQRELDVSAGAAAMTAFIGLLDVVSFSVCYSVAMINRHNVRWHVAFIIGATLIVFNPGMSRVFNHFRPGSGLPAAVILPFIVPLIIITVEKLRFKRPVLKSPYLLFVLLWLAEILLLMTIPQTDFWKHLVIKFAS</sequence>
<evidence type="ECO:0008006" key="4">
    <source>
        <dbReference type="Google" id="ProtNLM"/>
    </source>
</evidence>
<keyword evidence="1" id="KW-0812">Transmembrane</keyword>
<feature type="transmembrane region" description="Helical" evidence="1">
    <location>
        <begin position="158"/>
        <end position="176"/>
    </location>
</feature>
<proteinExistence type="predicted"/>
<gene>
    <name evidence="2" type="ORF">SAMN04487894_104356</name>
</gene>
<feature type="transmembrane region" description="Helical" evidence="1">
    <location>
        <begin position="188"/>
        <end position="207"/>
    </location>
</feature>
<reference evidence="3" key="1">
    <citation type="submission" date="2016-10" db="EMBL/GenBank/DDBJ databases">
        <authorList>
            <person name="Varghese N."/>
            <person name="Submissions S."/>
        </authorList>
    </citation>
    <scope>NUCLEOTIDE SEQUENCE [LARGE SCALE GENOMIC DNA]</scope>
    <source>
        <strain evidence="3">DSM 25811 / CCM 8410 / LMG 26954 / E90</strain>
    </source>
</reference>
<dbReference type="STRING" id="1285928.SAMN04487894_104356"/>
<dbReference type="EMBL" id="FMZO01000004">
    <property type="protein sequence ID" value="SDC89931.1"/>
    <property type="molecule type" value="Genomic_DNA"/>
</dbReference>
<evidence type="ECO:0000313" key="2">
    <source>
        <dbReference type="EMBL" id="SDC89931.1"/>
    </source>
</evidence>
<dbReference type="AlphaFoldDB" id="A0A1G6QCL4"/>
<organism evidence="2 3">
    <name type="scientific">Niabella drilacis (strain DSM 25811 / CCM 8410 / CCUG 62505 / LMG 26954 / E90)</name>
    <dbReference type="NCBI Taxonomy" id="1285928"/>
    <lineage>
        <taxon>Bacteria</taxon>
        <taxon>Pseudomonadati</taxon>
        <taxon>Bacteroidota</taxon>
        <taxon>Chitinophagia</taxon>
        <taxon>Chitinophagales</taxon>
        <taxon>Chitinophagaceae</taxon>
        <taxon>Niabella</taxon>
    </lineage>
</organism>
<evidence type="ECO:0000256" key="1">
    <source>
        <dbReference type="SAM" id="Phobius"/>
    </source>
</evidence>
<protein>
    <recommendedName>
        <fullName evidence="4">DUF2306 domain-containing protein</fullName>
    </recommendedName>
</protein>
<keyword evidence="1" id="KW-0472">Membrane</keyword>
<dbReference type="Proteomes" id="UP000198757">
    <property type="component" value="Unassembled WGS sequence"/>
</dbReference>
<feature type="transmembrane region" description="Helical" evidence="1">
    <location>
        <begin position="65"/>
        <end position="84"/>
    </location>
</feature>
<evidence type="ECO:0000313" key="3">
    <source>
        <dbReference type="Proteomes" id="UP000198757"/>
    </source>
</evidence>
<feature type="transmembrane region" description="Helical" evidence="1">
    <location>
        <begin position="96"/>
        <end position="120"/>
    </location>
</feature>
<name>A0A1G6QCL4_NIADE</name>
<keyword evidence="1" id="KW-1133">Transmembrane helix</keyword>
<keyword evidence="3" id="KW-1185">Reference proteome</keyword>